<reference evidence="1" key="1">
    <citation type="submission" date="2023-10" db="EMBL/GenBank/DDBJ databases">
        <title>Genome assemblies of two species of porcelain crab, Petrolisthes cinctipes and Petrolisthes manimaculis (Anomura: Porcellanidae).</title>
        <authorList>
            <person name="Angst P."/>
        </authorList>
    </citation>
    <scope>NUCLEOTIDE SEQUENCE</scope>
    <source>
        <strain evidence="1">PB745_01</strain>
        <tissue evidence="1">Gill</tissue>
    </source>
</reference>
<dbReference type="PANTHER" id="PTHR33198">
    <property type="entry name" value="ANK_REP_REGION DOMAIN-CONTAINING PROTEIN-RELATED"/>
    <property type="match status" value="1"/>
</dbReference>
<evidence type="ECO:0000313" key="2">
    <source>
        <dbReference type="Proteomes" id="UP001286313"/>
    </source>
</evidence>
<sequence length="269" mass="30857">MAKNKHPPPPPHFSNGTDTAGNWKLFKRRWDNFSILSKVEENSFADDALKVYEGFCFDTPLGERTVAEVLTKLNEYAVGEANETYERFVFNRRCQEEGESYENVYTDLRVLIKSCNYCTQCLDSMLRDRIVIDIRHPATHELLKVRKLTLQQCIDLCRAAESAYVRNRELNPVCLHKVTSSDSSVSRDRDRIKTRASEAMALVAVRNDNFERISMVTEGEFEHVFNGELGSLPGVHHLNTDLSVKPVVMPARRIPIAIQPKLREELTRL</sequence>
<dbReference type="PANTHER" id="PTHR33198:SF20">
    <property type="entry name" value="RETROTRANSPOSON GAG DOMAIN-CONTAINING PROTEIN"/>
    <property type="match status" value="1"/>
</dbReference>
<gene>
    <name evidence="1" type="ORF">Pcinc_008086</name>
</gene>
<comment type="caution">
    <text evidence="1">The sequence shown here is derived from an EMBL/GenBank/DDBJ whole genome shotgun (WGS) entry which is preliminary data.</text>
</comment>
<dbReference type="EMBL" id="JAWQEG010000606">
    <property type="protein sequence ID" value="KAK3887807.1"/>
    <property type="molecule type" value="Genomic_DNA"/>
</dbReference>
<proteinExistence type="predicted"/>
<dbReference type="AlphaFoldDB" id="A0AAE1G9Y9"/>
<organism evidence="1 2">
    <name type="scientific">Petrolisthes cinctipes</name>
    <name type="common">Flat porcelain crab</name>
    <dbReference type="NCBI Taxonomy" id="88211"/>
    <lineage>
        <taxon>Eukaryota</taxon>
        <taxon>Metazoa</taxon>
        <taxon>Ecdysozoa</taxon>
        <taxon>Arthropoda</taxon>
        <taxon>Crustacea</taxon>
        <taxon>Multicrustacea</taxon>
        <taxon>Malacostraca</taxon>
        <taxon>Eumalacostraca</taxon>
        <taxon>Eucarida</taxon>
        <taxon>Decapoda</taxon>
        <taxon>Pleocyemata</taxon>
        <taxon>Anomura</taxon>
        <taxon>Galatheoidea</taxon>
        <taxon>Porcellanidae</taxon>
        <taxon>Petrolisthes</taxon>
    </lineage>
</organism>
<dbReference type="Proteomes" id="UP001286313">
    <property type="component" value="Unassembled WGS sequence"/>
</dbReference>
<evidence type="ECO:0000313" key="1">
    <source>
        <dbReference type="EMBL" id="KAK3887807.1"/>
    </source>
</evidence>
<name>A0AAE1G9Y9_PETCI</name>
<keyword evidence="2" id="KW-1185">Reference proteome</keyword>
<accession>A0AAE1G9Y9</accession>
<protein>
    <submittedName>
        <fullName evidence="1">Uncharacterized protein</fullName>
    </submittedName>
</protein>